<sequence length="351" mass="38341">MPSDTAGLDVIAPNFKKRMSGVTSTVFRLVPLQARDIAIASAGPNIPEGVPQVPVSALFTMSRQGPSGARVWHARRNNEMLVGIALKRIFRKRLKLLFTSAAQRHHTGFTRWMIRQMDAVIATSARSAAFLEVPATVIHHGIDTELFSPSQDKTALRAALNLPIDQVLVGCFGRIRPQKGNDLFTDLMLRLLPSRPGVTAVMMGGVTDKNRDFHADLVARVAAAGLTDRFLFLPEDPHWDISRWFKALDLYVAPQRWEGFGLTPLEAMACAVPVVATRAGAFEELVQDGSTGTLVGIEDLDAMTDATAALLDDADKRAAWARNARAHADGHYRIAQEAAAITTIYRQLLAT</sequence>
<proteinExistence type="predicted"/>
<organism evidence="2 3">
    <name type="scientific">Pseudooceanicola sediminis</name>
    <dbReference type="NCBI Taxonomy" id="2211117"/>
    <lineage>
        <taxon>Bacteria</taxon>
        <taxon>Pseudomonadati</taxon>
        <taxon>Pseudomonadota</taxon>
        <taxon>Alphaproteobacteria</taxon>
        <taxon>Rhodobacterales</taxon>
        <taxon>Paracoccaceae</taxon>
        <taxon>Pseudooceanicola</taxon>
    </lineage>
</organism>
<keyword evidence="3" id="KW-1185">Reference proteome</keyword>
<dbReference type="EMBL" id="QWJJ01000006">
    <property type="protein sequence ID" value="RII39111.1"/>
    <property type="molecule type" value="Genomic_DNA"/>
</dbReference>
<comment type="caution">
    <text evidence="2">The sequence shown here is derived from an EMBL/GenBank/DDBJ whole genome shotgun (WGS) entry which is preliminary data.</text>
</comment>
<dbReference type="RefSeq" id="WP_119398551.1">
    <property type="nucleotide sequence ID" value="NZ_QWJJ01000006.1"/>
</dbReference>
<dbReference type="Pfam" id="PF00534">
    <property type="entry name" value="Glycos_transf_1"/>
    <property type="match status" value="1"/>
</dbReference>
<dbReference type="OrthoDB" id="5490290at2"/>
<accession>A0A399J1L5</accession>
<reference evidence="2 3" key="1">
    <citation type="submission" date="2018-08" db="EMBL/GenBank/DDBJ databases">
        <title>Pseudooceanicola sediminis CY03 in the family Rhodobacteracea.</title>
        <authorList>
            <person name="Zhang Y.-J."/>
        </authorList>
    </citation>
    <scope>NUCLEOTIDE SEQUENCE [LARGE SCALE GENOMIC DNA]</scope>
    <source>
        <strain evidence="2 3">CY03</strain>
    </source>
</reference>
<evidence type="ECO:0000313" key="3">
    <source>
        <dbReference type="Proteomes" id="UP000265848"/>
    </source>
</evidence>
<gene>
    <name evidence="2" type="ORF">DL237_08095</name>
</gene>
<keyword evidence="2" id="KW-0808">Transferase</keyword>
<feature type="domain" description="Glycosyl transferase family 1" evidence="1">
    <location>
        <begin position="153"/>
        <end position="326"/>
    </location>
</feature>
<dbReference type="SUPFAM" id="SSF53756">
    <property type="entry name" value="UDP-Glycosyltransferase/glycogen phosphorylase"/>
    <property type="match status" value="1"/>
</dbReference>
<dbReference type="InterPro" id="IPR001296">
    <property type="entry name" value="Glyco_trans_1"/>
</dbReference>
<protein>
    <submittedName>
        <fullName evidence="2">Glycosyltransferase family 1 protein</fullName>
    </submittedName>
</protein>
<dbReference type="GO" id="GO:0016758">
    <property type="term" value="F:hexosyltransferase activity"/>
    <property type="evidence" value="ECO:0007669"/>
    <property type="project" value="TreeGrafter"/>
</dbReference>
<dbReference type="PANTHER" id="PTHR45947:SF3">
    <property type="entry name" value="SULFOQUINOVOSYL TRANSFERASE SQD2"/>
    <property type="match status" value="1"/>
</dbReference>
<dbReference type="PANTHER" id="PTHR45947">
    <property type="entry name" value="SULFOQUINOVOSYL TRANSFERASE SQD2"/>
    <property type="match status" value="1"/>
</dbReference>
<evidence type="ECO:0000259" key="1">
    <source>
        <dbReference type="Pfam" id="PF00534"/>
    </source>
</evidence>
<dbReference type="Proteomes" id="UP000265848">
    <property type="component" value="Unassembled WGS sequence"/>
</dbReference>
<dbReference type="Gene3D" id="3.40.50.2000">
    <property type="entry name" value="Glycogen Phosphorylase B"/>
    <property type="match status" value="2"/>
</dbReference>
<name>A0A399J1L5_9RHOB</name>
<dbReference type="CDD" id="cd03801">
    <property type="entry name" value="GT4_PimA-like"/>
    <property type="match status" value="1"/>
</dbReference>
<evidence type="ECO:0000313" key="2">
    <source>
        <dbReference type="EMBL" id="RII39111.1"/>
    </source>
</evidence>
<dbReference type="InterPro" id="IPR050194">
    <property type="entry name" value="Glycosyltransferase_grp1"/>
</dbReference>
<dbReference type="AlphaFoldDB" id="A0A399J1L5"/>